<organism evidence="1 2">
    <name type="scientific">Mucilaginibacter ximonensis</name>
    <dbReference type="NCBI Taxonomy" id="538021"/>
    <lineage>
        <taxon>Bacteria</taxon>
        <taxon>Pseudomonadati</taxon>
        <taxon>Bacteroidota</taxon>
        <taxon>Sphingobacteriia</taxon>
        <taxon>Sphingobacteriales</taxon>
        <taxon>Sphingobacteriaceae</taxon>
        <taxon>Mucilaginibacter</taxon>
    </lineage>
</organism>
<gene>
    <name evidence="1" type="ORF">ACFS5N_05655</name>
</gene>
<protein>
    <recommendedName>
        <fullName evidence="3">Helix-turn-helix domain-containing protein</fullName>
    </recommendedName>
</protein>
<dbReference type="EMBL" id="JBHUPD010000001">
    <property type="protein sequence ID" value="MFD2871943.1"/>
    <property type="molecule type" value="Genomic_DNA"/>
</dbReference>
<evidence type="ECO:0000313" key="2">
    <source>
        <dbReference type="Proteomes" id="UP001597557"/>
    </source>
</evidence>
<keyword evidence="2" id="KW-1185">Reference proteome</keyword>
<dbReference type="Proteomes" id="UP001597557">
    <property type="component" value="Unassembled WGS sequence"/>
</dbReference>
<name>A0ABW5Y9F9_9SPHI</name>
<comment type="caution">
    <text evidence="1">The sequence shown here is derived from an EMBL/GenBank/DDBJ whole genome shotgun (WGS) entry which is preliminary data.</text>
</comment>
<proteinExistence type="predicted"/>
<dbReference type="RefSeq" id="WP_377183119.1">
    <property type="nucleotide sequence ID" value="NZ_JBHUPD010000001.1"/>
</dbReference>
<evidence type="ECO:0008006" key="3">
    <source>
        <dbReference type="Google" id="ProtNLM"/>
    </source>
</evidence>
<sequence>MEEQDLLADFFAAIENDARISITHIGIYSAVLRYWQLAGRANPFPAYSYQIIKIAKISAKTYHKIIRDLSAYGYLRYEPSFKRNQASRVFLLI</sequence>
<evidence type="ECO:0000313" key="1">
    <source>
        <dbReference type="EMBL" id="MFD2871943.1"/>
    </source>
</evidence>
<accession>A0ABW5Y9F9</accession>
<reference evidence="2" key="1">
    <citation type="journal article" date="2019" name="Int. J. Syst. Evol. Microbiol.">
        <title>The Global Catalogue of Microorganisms (GCM) 10K type strain sequencing project: providing services to taxonomists for standard genome sequencing and annotation.</title>
        <authorList>
            <consortium name="The Broad Institute Genomics Platform"/>
            <consortium name="The Broad Institute Genome Sequencing Center for Infectious Disease"/>
            <person name="Wu L."/>
            <person name="Ma J."/>
        </authorList>
    </citation>
    <scope>NUCLEOTIDE SEQUENCE [LARGE SCALE GENOMIC DNA]</scope>
    <source>
        <strain evidence="2">KCTC 22437</strain>
    </source>
</reference>